<organism evidence="1 2">
    <name type="scientific">Coccomyxa viridis</name>
    <dbReference type="NCBI Taxonomy" id="1274662"/>
    <lineage>
        <taxon>Eukaryota</taxon>
        <taxon>Viridiplantae</taxon>
        <taxon>Chlorophyta</taxon>
        <taxon>core chlorophytes</taxon>
        <taxon>Trebouxiophyceae</taxon>
        <taxon>Trebouxiophyceae incertae sedis</taxon>
        <taxon>Coccomyxaceae</taxon>
        <taxon>Coccomyxa</taxon>
    </lineage>
</organism>
<dbReference type="Proteomes" id="UP001314263">
    <property type="component" value="Unassembled WGS sequence"/>
</dbReference>
<evidence type="ECO:0000313" key="2">
    <source>
        <dbReference type="Proteomes" id="UP001314263"/>
    </source>
</evidence>
<proteinExistence type="predicted"/>
<reference evidence="1 2" key="1">
    <citation type="submission" date="2023-10" db="EMBL/GenBank/DDBJ databases">
        <authorList>
            <person name="Maclean D."/>
            <person name="Macfadyen A."/>
        </authorList>
    </citation>
    <scope>NUCLEOTIDE SEQUENCE [LARGE SCALE GENOMIC DNA]</scope>
</reference>
<dbReference type="AlphaFoldDB" id="A0AAV1I9B1"/>
<keyword evidence="2" id="KW-1185">Reference proteome</keyword>
<gene>
    <name evidence="1" type="ORF">CVIRNUC_006476</name>
</gene>
<comment type="caution">
    <text evidence="1">The sequence shown here is derived from an EMBL/GenBank/DDBJ whole genome shotgun (WGS) entry which is preliminary data.</text>
</comment>
<dbReference type="EMBL" id="CAUYUE010000008">
    <property type="protein sequence ID" value="CAK0783277.1"/>
    <property type="molecule type" value="Genomic_DNA"/>
</dbReference>
<evidence type="ECO:0000313" key="1">
    <source>
        <dbReference type="EMBL" id="CAK0783277.1"/>
    </source>
</evidence>
<name>A0AAV1I9B1_9CHLO</name>
<protein>
    <recommendedName>
        <fullName evidence="3">Opine dehydrogenase domain-containing protein</fullName>
    </recommendedName>
</protein>
<evidence type="ECO:0008006" key="3">
    <source>
        <dbReference type="Google" id="ProtNLM"/>
    </source>
</evidence>
<sequence length="407" mass="44016">MGKGGLVIAARSTIHCALIALAYSSASPRLRLLGVHDTASVAVKAATGIDRPLVAIVNGVGYHTEVYCSLLWTFTQAGTMPSAFVLTETTSGIEHIISGWYTRPFQHYEGFLGKACDYSVVVFATFPEYHMDMANKVADKACPGQRFVLIVHNPGALESSGPQAFLGRVEATLMALAPHTVSAAVQALARIDLAHAVPARLFVPVFPIGNLSSSCESESACTAAESAQKAFVLQGLFQSHRRDYNGLLDAIENNKELMTSPLFLLRLIGRGELEIPEALQGKVLKETDMAYKEYYRTIQEAIAVIPAFSSDAYYTVKASSSVAAAIICGTPLLGDQLLLETYSYLDDSAVHLLQPGDKDAAAMARLLALPAFEIAWRRDAIQELREGIYRLNGEVVEGILMDQASRQ</sequence>
<accession>A0AAV1I9B1</accession>